<reference evidence="3" key="1">
    <citation type="submission" date="2022-06" db="EMBL/GenBank/DDBJ databases">
        <title>Alkalicoccobacillus porphyridii sp. nov., isolated from a marine red alga, Porphyridium purpureum and reclassification of Shouchella plakortidis and Shouchella gibsonii as Alkalicoccobacillus plakortidis comb. nov. and Alkalicoccobacillus gibsonii comb. nov.</title>
        <authorList>
            <person name="Kim K.H."/>
            <person name="Lee J.K."/>
            <person name="Han D.M."/>
            <person name="Baek J.H."/>
            <person name="Jeon C.O."/>
        </authorList>
    </citation>
    <scope>NUCLEOTIDE SEQUENCE</scope>
    <source>
        <strain evidence="3">DSM 19153</strain>
    </source>
</reference>
<evidence type="ECO:0000313" key="3">
    <source>
        <dbReference type="EMBL" id="MCM2677283.1"/>
    </source>
</evidence>
<organism evidence="3 4">
    <name type="scientific">Alkalicoccobacillus plakortidis</name>
    <dbReference type="NCBI Taxonomy" id="444060"/>
    <lineage>
        <taxon>Bacteria</taxon>
        <taxon>Bacillati</taxon>
        <taxon>Bacillota</taxon>
        <taxon>Bacilli</taxon>
        <taxon>Bacillales</taxon>
        <taxon>Bacillaceae</taxon>
        <taxon>Alkalicoccobacillus</taxon>
    </lineage>
</organism>
<evidence type="ECO:0000256" key="2">
    <source>
        <dbReference type="SAM" id="SignalP"/>
    </source>
</evidence>
<accession>A0ABT0XMZ3</accession>
<keyword evidence="2" id="KW-0732">Signal</keyword>
<dbReference type="SUPFAM" id="SSF50242">
    <property type="entry name" value="TIMP-like"/>
    <property type="match status" value="1"/>
</dbReference>
<evidence type="ECO:0008006" key="5">
    <source>
        <dbReference type="Google" id="ProtNLM"/>
    </source>
</evidence>
<dbReference type="InterPro" id="IPR008993">
    <property type="entry name" value="TIMP-like_OB-fold"/>
</dbReference>
<dbReference type="EMBL" id="JAMQJY010000003">
    <property type="protein sequence ID" value="MCM2677283.1"/>
    <property type="molecule type" value="Genomic_DNA"/>
</dbReference>
<keyword evidence="1" id="KW-1133">Transmembrane helix</keyword>
<keyword evidence="4" id="KW-1185">Reference proteome</keyword>
<evidence type="ECO:0000256" key="1">
    <source>
        <dbReference type="SAM" id="Phobius"/>
    </source>
</evidence>
<feature type="transmembrane region" description="Helical" evidence="1">
    <location>
        <begin position="136"/>
        <end position="154"/>
    </location>
</feature>
<feature type="chain" id="PRO_5047293201" description="Tissue inhibitor of metalloproteinase" evidence="2">
    <location>
        <begin position="27"/>
        <end position="161"/>
    </location>
</feature>
<name>A0ABT0XMZ3_9BACI</name>
<keyword evidence="1" id="KW-0812">Transmembrane</keyword>
<evidence type="ECO:0000313" key="4">
    <source>
        <dbReference type="Proteomes" id="UP001203665"/>
    </source>
</evidence>
<comment type="caution">
    <text evidence="3">The sequence shown here is derived from an EMBL/GenBank/DDBJ whole genome shotgun (WGS) entry which is preliminary data.</text>
</comment>
<gene>
    <name evidence="3" type="ORF">NDM98_18815</name>
</gene>
<dbReference type="RefSeq" id="WP_251610903.1">
    <property type="nucleotide sequence ID" value="NZ_JAMQJY010000003.1"/>
</dbReference>
<keyword evidence="1" id="KW-0472">Membrane</keyword>
<proteinExistence type="predicted"/>
<dbReference type="Gene3D" id="2.40.50.120">
    <property type="match status" value="1"/>
</dbReference>
<dbReference type="Proteomes" id="UP001203665">
    <property type="component" value="Unassembled WGS sequence"/>
</dbReference>
<protein>
    <recommendedName>
        <fullName evidence="5">Tissue inhibitor of metalloproteinase</fullName>
    </recommendedName>
</protein>
<feature type="signal peptide" evidence="2">
    <location>
        <begin position="1"/>
        <end position="26"/>
    </location>
</feature>
<sequence length="161" mass="17764">MFKKSTFSIIMLTVLFNVLALNDANALSCVETTANEAFDDAAAVFSGTVIKANSHSYTIDVEDVYKGNVTETVKVKGSEWNRGFEVNQMLLIYTDQTALGHYKLDLCSRTGSFDDLEYDVQGMTPTKPESDPFLKTPIWAGIISIGAVTAVVFFRKKGQKE</sequence>